<dbReference type="PRINTS" id="PR01368">
    <property type="entry name" value="SYNAPSIN"/>
</dbReference>
<protein>
    <submittedName>
        <fullName evidence="8">Synapsin</fullName>
    </submittedName>
</protein>
<evidence type="ECO:0000259" key="7">
    <source>
        <dbReference type="PROSITE" id="PS50975"/>
    </source>
</evidence>
<reference evidence="8" key="1">
    <citation type="submission" date="2020-12" db="EMBL/GenBank/DDBJ databases">
        <title>Neural signatures in transcriptome of heterophyid trematode Cryptocolyle lingua.</title>
        <authorList>
            <person name="Gorbushin A.M."/>
            <person name="Tolstenkov O."/>
        </authorList>
    </citation>
    <scope>NUCLEOTIDE SEQUENCE</scope>
</reference>
<keyword evidence="3" id="KW-0770">Synapse</keyword>
<feature type="compositionally biased region" description="Polar residues" evidence="6">
    <location>
        <begin position="722"/>
        <end position="745"/>
    </location>
</feature>
<dbReference type="SUPFAM" id="SSF52440">
    <property type="entry name" value="PreATP-grasp domain"/>
    <property type="match status" value="1"/>
</dbReference>
<dbReference type="GO" id="GO:0030672">
    <property type="term" value="C:synaptic vesicle membrane"/>
    <property type="evidence" value="ECO:0007669"/>
    <property type="project" value="TreeGrafter"/>
</dbReference>
<feature type="compositionally biased region" description="Polar residues" evidence="6">
    <location>
        <begin position="495"/>
        <end position="514"/>
    </location>
</feature>
<dbReference type="SUPFAM" id="SSF56059">
    <property type="entry name" value="Glutathione synthetase ATP-binding domain-like"/>
    <property type="match status" value="1"/>
</dbReference>
<dbReference type="Pfam" id="PF02078">
    <property type="entry name" value="Synapsin"/>
    <property type="match status" value="1"/>
</dbReference>
<evidence type="ECO:0000256" key="4">
    <source>
        <dbReference type="ARBA" id="ARBA00034103"/>
    </source>
</evidence>
<dbReference type="PROSITE" id="PS50975">
    <property type="entry name" value="ATP_GRASP"/>
    <property type="match status" value="1"/>
</dbReference>
<dbReference type="GO" id="GO:0046872">
    <property type="term" value="F:metal ion binding"/>
    <property type="evidence" value="ECO:0007669"/>
    <property type="project" value="InterPro"/>
</dbReference>
<sequence>MITYLKRRFSSGDLQGEAADKREQEGLPSFLRFGGTAPSGPQTQPNQTFQSNSIQQQTPSRPQDQPIPSSSTTQSAMSQPLPGSNRPGHGQYVRTGTTDESTTNMARGRGAYPSAPTSPSKSYGGSSSFMGPMSNITGQISNTILRGFSSAASTAQSMTTGRPKEKQKVLLVIDDSQTDWCKYFKGRKLLNDWELRVEQATFSEITMTAYSEQGCVINIYQGANRAKPVRTFKPDFVLLRQHSSGANEDWQPILTGLMYAGTPCMNTLHAVYNMKNRPWLFAHLLLLRNRLGKEAFPLITQVYYTSHKEMVTAPAFPTIVKVGLGHGGEGKIRADNPMAYQDVTSLLVAGNAYATTEPFVDAKCDVHIQKIGPQYKAFVRKSISGHWKSNVGSAILEKIPMTERFKQWIDEVARMFGGLDICSVEALQSKTGDYFIYDVNGSDMNLFGESQEDDRREIAELVVQRMQTVCMQSSLTKASSLQSVSHVGETERPQFASTSTGPTAMSQMSSTPLVPSQVPPMRQPPQPAQYQYQTQPGVKMSTTATAPVQQSTGAMLGQTSPQPMSMQPSFHSTMSGSGTTTTTQQFGGSSQFNPSASWGDQSSVSSISSSGGSVASMFTGISSKLDGILPSGQSTPTAAPGQHDSRPHDSTFSSRQSPFQTGTSISGSSGYGGSSSTAWNTTASSGTEDFAFGSTKSTESERFQQKPTFAANDPFDRLASSRAGTTTFEGMSDTRGPSNSSTQGQPVPVPEKPFVPPRQTSLRSGSQADDTDDTMKNLRKTFAGIFGDM</sequence>
<name>A0A7U0TI52_9TREM</name>
<evidence type="ECO:0000256" key="2">
    <source>
        <dbReference type="ARBA" id="ARBA00022553"/>
    </source>
</evidence>
<gene>
    <name evidence="8" type="primary">SYN</name>
</gene>
<dbReference type="GO" id="GO:0005524">
    <property type="term" value="F:ATP binding"/>
    <property type="evidence" value="ECO:0007669"/>
    <property type="project" value="UniProtKB-UniRule"/>
</dbReference>
<feature type="compositionally biased region" description="Low complexity" evidence="6">
    <location>
        <begin position="661"/>
        <end position="687"/>
    </location>
</feature>
<dbReference type="GO" id="GO:0007269">
    <property type="term" value="P:neurotransmitter secretion"/>
    <property type="evidence" value="ECO:0007669"/>
    <property type="project" value="InterPro"/>
</dbReference>
<feature type="compositionally biased region" description="Polar residues" evidence="6">
    <location>
        <begin position="650"/>
        <end position="660"/>
    </location>
</feature>
<dbReference type="Gene3D" id="3.30.470.20">
    <property type="entry name" value="ATP-grasp fold, B domain"/>
    <property type="match status" value="1"/>
</dbReference>
<comment type="subcellular location">
    <subcellularLocation>
        <location evidence="4">Synapse</location>
    </subcellularLocation>
</comment>
<evidence type="ECO:0000313" key="8">
    <source>
        <dbReference type="EMBL" id="QQY02450.1"/>
    </source>
</evidence>
<dbReference type="InterPro" id="IPR001359">
    <property type="entry name" value="Synapsin"/>
</dbReference>
<dbReference type="InterPro" id="IPR011761">
    <property type="entry name" value="ATP-grasp"/>
</dbReference>
<evidence type="ECO:0000256" key="1">
    <source>
        <dbReference type="ARBA" id="ARBA00008243"/>
    </source>
</evidence>
<dbReference type="EMBL" id="MW361072">
    <property type="protein sequence ID" value="QQY02450.1"/>
    <property type="molecule type" value="mRNA"/>
</dbReference>
<keyword evidence="2" id="KW-0597">Phosphoprotein</keyword>
<dbReference type="Gene3D" id="3.30.1490.20">
    <property type="entry name" value="ATP-grasp fold, A domain"/>
    <property type="match status" value="1"/>
</dbReference>
<feature type="compositionally biased region" description="Low complexity" evidence="6">
    <location>
        <begin position="118"/>
        <end position="130"/>
    </location>
</feature>
<accession>A0A7U0TI52</accession>
<dbReference type="InterPro" id="IPR016185">
    <property type="entry name" value="PreATP-grasp_dom_sf"/>
</dbReference>
<feature type="compositionally biased region" description="Polar residues" evidence="6">
    <location>
        <begin position="94"/>
        <end position="105"/>
    </location>
</feature>
<feature type="compositionally biased region" description="Polar residues" evidence="6">
    <location>
        <begin position="758"/>
        <end position="768"/>
    </location>
</feature>
<evidence type="ECO:0000256" key="5">
    <source>
        <dbReference type="PROSITE-ProRule" id="PRU00409"/>
    </source>
</evidence>
<dbReference type="InterPro" id="IPR020898">
    <property type="entry name" value="Synapsin_ATP-bd_dom"/>
</dbReference>
<dbReference type="InterPro" id="IPR020897">
    <property type="entry name" value="Synapsin_pre-ATP-grasp_dom"/>
</dbReference>
<dbReference type="AlphaFoldDB" id="A0A7U0TI52"/>
<organism evidence="8">
    <name type="scientific">Cryptocotyle lingua</name>
    <dbReference type="NCBI Taxonomy" id="66766"/>
    <lineage>
        <taxon>Eukaryota</taxon>
        <taxon>Metazoa</taxon>
        <taxon>Spiralia</taxon>
        <taxon>Lophotrochozoa</taxon>
        <taxon>Platyhelminthes</taxon>
        <taxon>Trematoda</taxon>
        <taxon>Digenea</taxon>
        <taxon>Opisthorchiida</taxon>
        <taxon>Opisthorchiata</taxon>
        <taxon>Heterophyidae</taxon>
        <taxon>Cryptocotyle</taxon>
    </lineage>
</organism>
<dbReference type="Pfam" id="PF02750">
    <property type="entry name" value="Synapsin_C"/>
    <property type="match status" value="1"/>
</dbReference>
<comment type="similarity">
    <text evidence="1">Belongs to the synapsin family.</text>
</comment>
<feature type="compositionally biased region" description="Low complexity" evidence="6">
    <location>
        <begin position="602"/>
        <end position="612"/>
    </location>
</feature>
<feature type="region of interest" description="Disordered" evidence="6">
    <location>
        <begin position="480"/>
        <end position="612"/>
    </location>
</feature>
<proteinExistence type="evidence at transcript level"/>
<dbReference type="FunFam" id="3.30.470.20:FF:000059">
    <property type="entry name" value="Synapsin-3"/>
    <property type="match status" value="1"/>
</dbReference>
<feature type="compositionally biased region" description="Polar residues" evidence="6">
    <location>
        <begin position="39"/>
        <end position="82"/>
    </location>
</feature>
<feature type="region of interest" description="Disordered" evidence="6">
    <location>
        <begin position="626"/>
        <end position="775"/>
    </location>
</feature>
<feature type="region of interest" description="Disordered" evidence="6">
    <location>
        <begin position="1"/>
        <end position="130"/>
    </location>
</feature>
<dbReference type="FunFam" id="3.40.50.20:FF:000008">
    <property type="entry name" value="Synapsin III"/>
    <property type="match status" value="1"/>
</dbReference>
<dbReference type="Gene3D" id="3.40.50.20">
    <property type="match status" value="1"/>
</dbReference>
<feature type="domain" description="ATP-grasp" evidence="7">
    <location>
        <begin position="288"/>
        <end position="467"/>
    </location>
</feature>
<feature type="compositionally biased region" description="Pro residues" evidence="6">
    <location>
        <begin position="517"/>
        <end position="527"/>
    </location>
</feature>
<keyword evidence="5" id="KW-0067">ATP-binding</keyword>
<evidence type="ECO:0000256" key="3">
    <source>
        <dbReference type="ARBA" id="ARBA00023018"/>
    </source>
</evidence>
<feature type="compositionally biased region" description="Low complexity" evidence="6">
    <location>
        <begin position="569"/>
        <end position="592"/>
    </location>
</feature>
<dbReference type="PANTHER" id="PTHR10841">
    <property type="entry name" value="SYNAPSIN"/>
    <property type="match status" value="1"/>
</dbReference>
<feature type="compositionally biased region" description="Pro residues" evidence="6">
    <location>
        <begin position="747"/>
        <end position="756"/>
    </location>
</feature>
<evidence type="ECO:0000256" key="6">
    <source>
        <dbReference type="SAM" id="MobiDB-lite"/>
    </source>
</evidence>
<feature type="compositionally biased region" description="Polar residues" evidence="6">
    <location>
        <begin position="540"/>
        <end position="568"/>
    </location>
</feature>
<keyword evidence="5" id="KW-0547">Nucleotide-binding</keyword>
<dbReference type="InterPro" id="IPR013815">
    <property type="entry name" value="ATP_grasp_subdomain_1"/>
</dbReference>
<dbReference type="PANTHER" id="PTHR10841:SF17">
    <property type="entry name" value="SYNAPSIN"/>
    <property type="match status" value="1"/>
</dbReference>